<feature type="transmembrane region" description="Helical" evidence="6">
    <location>
        <begin position="694"/>
        <end position="715"/>
    </location>
</feature>
<dbReference type="PROSITE" id="PS50215">
    <property type="entry name" value="ADAM_MEPRO"/>
    <property type="match status" value="1"/>
</dbReference>
<keyword evidence="6" id="KW-1133">Transmembrane helix</keyword>
<feature type="binding site" evidence="4">
    <location>
        <position position="403"/>
    </location>
    <ligand>
        <name>Zn(2+)</name>
        <dbReference type="ChEBI" id="CHEBI:29105"/>
        <note>catalytic</note>
    </ligand>
</feature>
<evidence type="ECO:0000313" key="10">
    <source>
        <dbReference type="EMBL" id="KAK8142266.1"/>
    </source>
</evidence>
<dbReference type="AlphaFoldDB" id="A0AAW0RJY9"/>
<protein>
    <recommendedName>
        <fullName evidence="3">Disintegrin and metalloproteinase domain-containing protein B</fullName>
    </recommendedName>
</protein>
<evidence type="ECO:0000256" key="2">
    <source>
        <dbReference type="ARBA" id="ARBA00056552"/>
    </source>
</evidence>
<feature type="compositionally biased region" description="Low complexity" evidence="5">
    <location>
        <begin position="729"/>
        <end position="740"/>
    </location>
</feature>
<dbReference type="Gene3D" id="4.10.70.10">
    <property type="entry name" value="Disintegrin domain"/>
    <property type="match status" value="1"/>
</dbReference>
<dbReference type="EMBL" id="JAAHCF010000715">
    <property type="protein sequence ID" value="KAK8142266.1"/>
    <property type="molecule type" value="Genomic_DNA"/>
</dbReference>
<dbReference type="InterPro" id="IPR024079">
    <property type="entry name" value="MetalloPept_cat_dom_sf"/>
</dbReference>
<dbReference type="Pfam" id="PF00200">
    <property type="entry name" value="Disintegrin"/>
    <property type="match status" value="1"/>
</dbReference>
<dbReference type="PANTHER" id="PTHR11905">
    <property type="entry name" value="ADAM A DISINTEGRIN AND METALLOPROTEASE DOMAIN"/>
    <property type="match status" value="1"/>
</dbReference>
<dbReference type="GO" id="GO:0004222">
    <property type="term" value="F:metalloendopeptidase activity"/>
    <property type="evidence" value="ECO:0007669"/>
    <property type="project" value="InterPro"/>
</dbReference>
<feature type="domain" description="Peptidase M12B" evidence="9">
    <location>
        <begin position="243"/>
        <end position="455"/>
    </location>
</feature>
<reference evidence="10 11" key="1">
    <citation type="submission" date="2020-02" db="EMBL/GenBank/DDBJ databases">
        <title>Comparative genomics of the hypocrealean fungal genus Beauvera.</title>
        <authorList>
            <person name="Showalter D.N."/>
            <person name="Bushley K.E."/>
            <person name="Rehner S.A."/>
        </authorList>
    </citation>
    <scope>NUCLEOTIDE SEQUENCE [LARGE SCALE GENOMIC DNA]</scope>
    <source>
        <strain evidence="10 11">ARSEF4384</strain>
    </source>
</reference>
<evidence type="ECO:0000256" key="6">
    <source>
        <dbReference type="SAM" id="Phobius"/>
    </source>
</evidence>
<keyword evidence="11" id="KW-1185">Reference proteome</keyword>
<feature type="binding site" evidence="4">
    <location>
        <position position="397"/>
    </location>
    <ligand>
        <name>Zn(2+)</name>
        <dbReference type="ChEBI" id="CHEBI:29105"/>
        <note>catalytic</note>
    </ligand>
</feature>
<feature type="binding site" evidence="4">
    <location>
        <position position="393"/>
    </location>
    <ligand>
        <name>Zn(2+)</name>
        <dbReference type="ChEBI" id="CHEBI:29105"/>
        <note>catalytic</note>
    </ligand>
</feature>
<dbReference type="FunFam" id="4.10.70.10:FF:000003">
    <property type="entry name" value="Disintegrin and metalloproteinase domain-containing protein 17"/>
    <property type="match status" value="1"/>
</dbReference>
<evidence type="ECO:0000256" key="7">
    <source>
        <dbReference type="SAM" id="SignalP"/>
    </source>
</evidence>
<dbReference type="PANTHER" id="PTHR11905:SF159">
    <property type="entry name" value="ADAM METALLOPROTEASE"/>
    <property type="match status" value="1"/>
</dbReference>
<feature type="chain" id="PRO_5043777089" description="Disintegrin and metalloproteinase domain-containing protein B" evidence="7">
    <location>
        <begin position="23"/>
        <end position="788"/>
    </location>
</feature>
<feature type="signal peptide" evidence="7">
    <location>
        <begin position="1"/>
        <end position="22"/>
    </location>
</feature>
<keyword evidence="1" id="KW-1015">Disulfide bond</keyword>
<evidence type="ECO:0000259" key="9">
    <source>
        <dbReference type="PROSITE" id="PS50215"/>
    </source>
</evidence>
<dbReference type="GO" id="GO:0006508">
    <property type="term" value="P:proteolysis"/>
    <property type="evidence" value="ECO:0007669"/>
    <property type="project" value="InterPro"/>
</dbReference>
<keyword evidence="6" id="KW-0812">Transmembrane</keyword>
<gene>
    <name evidence="10" type="ORF">G3M48_009078</name>
</gene>
<keyword evidence="7" id="KW-0732">Signal</keyword>
<sequence length="788" mass="82857">MKTFSISRLLVYTQLLTTAVQAHSARRTEAKIVRTVQDAAFSPTLEHDASPSQLAVSLTLSGNTQTVHFDLRRDDDIYTQPVTIHRVRADGSVRSSETSGDHLVYHGTASTNAKRGHGRNWARVSVHMSHGVLLLEGAYHLDGFEYHIQTDSTYRQTRAEHDASVSSAAVDQPYNVVWRYIDDQDSLLAKRDDESTCGLDSLAYDGGSLERRQRWGGGGGSGGDTTNSLLQSLGSTSGCPSTRAIALLGIATDCSYTSQFSSEQDLRRNILTQVSSASRVYEAAFNVQLRVRNITISDAECPSGDAGLSWNRACASSLSIGDRLNEFSRWKAGFDDRTAAWSLMTACQSGSTVGIAWIRGVCQPGVLVRGAVRSTPGANVVARTAAEWQVLAHELGHNFGAVHDCTRGCSGSSGSGETLCCPLSASSCDARGQYMMNPSVSSRVTEFSPCSVGQICAAWGSGNINTACLRGNENVPTVSESVCGNGVVDAGEDCDCGGVEGCGDNACCNPTTCRFTTGSVCDPSTQRCCTGQCQLASSGQVCRESIGLCDPQEVCSGSEANCPSDEQLPDGQACGENGETGLTCATGVCTSRAMQCSALLTSNNSTETVNPGNVTAEACSSTGCELNCMQMGSGGLALDGGMCQASSKFFRDGTLCGSNSRRCYSGTCGGRDDGGGGGGGGGDAASWIRRNRTVFIIICVVGGIAVLMALAMIVCCCRQRSNRRQAVGAQQTRMAAAMRQSGGGGVASQQTWPRPPPPRPLNASPMQAPMQAPMPSVTRTGSNLHRYA</sequence>
<comment type="caution">
    <text evidence="4">Lacks conserved residue(s) required for the propagation of feature annotation.</text>
</comment>
<evidence type="ECO:0000313" key="11">
    <source>
        <dbReference type="Proteomes" id="UP001397290"/>
    </source>
</evidence>
<comment type="function">
    <text evidence="2">Probable zinc protease.</text>
</comment>
<dbReference type="InterPro" id="IPR001590">
    <property type="entry name" value="Peptidase_M12B"/>
</dbReference>
<evidence type="ECO:0000256" key="4">
    <source>
        <dbReference type="PROSITE-ProRule" id="PRU00276"/>
    </source>
</evidence>
<dbReference type="Gene3D" id="3.40.390.10">
    <property type="entry name" value="Collagenase (Catalytic Domain)"/>
    <property type="match status" value="1"/>
</dbReference>
<feature type="active site" evidence="4">
    <location>
        <position position="394"/>
    </location>
</feature>
<evidence type="ECO:0000256" key="3">
    <source>
        <dbReference type="ARBA" id="ARBA00074021"/>
    </source>
</evidence>
<name>A0AAW0RJY9_9HYPO</name>
<evidence type="ECO:0000256" key="5">
    <source>
        <dbReference type="SAM" id="MobiDB-lite"/>
    </source>
</evidence>
<keyword evidence="4" id="KW-0479">Metal-binding</keyword>
<accession>A0AAW0RJY9</accession>
<keyword evidence="4" id="KW-0862">Zinc</keyword>
<keyword evidence="6" id="KW-0472">Membrane</keyword>
<dbReference type="Pfam" id="PF13688">
    <property type="entry name" value="Reprolysin_5"/>
    <property type="match status" value="1"/>
</dbReference>
<evidence type="ECO:0000259" key="8">
    <source>
        <dbReference type="PROSITE" id="PS50214"/>
    </source>
</evidence>
<organism evidence="10 11">
    <name type="scientific">Beauveria asiatica</name>
    <dbReference type="NCBI Taxonomy" id="1069075"/>
    <lineage>
        <taxon>Eukaryota</taxon>
        <taxon>Fungi</taxon>
        <taxon>Dikarya</taxon>
        <taxon>Ascomycota</taxon>
        <taxon>Pezizomycotina</taxon>
        <taxon>Sordariomycetes</taxon>
        <taxon>Hypocreomycetidae</taxon>
        <taxon>Hypocreales</taxon>
        <taxon>Cordycipitaceae</taxon>
        <taxon>Beauveria</taxon>
    </lineage>
</organism>
<feature type="compositionally biased region" description="Low complexity" evidence="5">
    <location>
        <begin position="763"/>
        <end position="776"/>
    </location>
</feature>
<feature type="region of interest" description="Disordered" evidence="5">
    <location>
        <begin position="728"/>
        <end position="788"/>
    </location>
</feature>
<dbReference type="Proteomes" id="UP001397290">
    <property type="component" value="Unassembled WGS sequence"/>
</dbReference>
<proteinExistence type="predicted"/>
<dbReference type="SMART" id="SM00050">
    <property type="entry name" value="DISIN"/>
    <property type="match status" value="1"/>
</dbReference>
<dbReference type="InterPro" id="IPR036436">
    <property type="entry name" value="Disintegrin_dom_sf"/>
</dbReference>
<feature type="domain" description="Disintegrin" evidence="8">
    <location>
        <begin position="480"/>
        <end position="570"/>
    </location>
</feature>
<dbReference type="PROSITE" id="PS50214">
    <property type="entry name" value="DISINTEGRIN_2"/>
    <property type="match status" value="1"/>
</dbReference>
<dbReference type="InterPro" id="IPR001762">
    <property type="entry name" value="Disintegrin_dom"/>
</dbReference>
<feature type="compositionally biased region" description="Polar residues" evidence="5">
    <location>
        <begin position="777"/>
        <end position="788"/>
    </location>
</feature>
<dbReference type="SUPFAM" id="SSF55486">
    <property type="entry name" value="Metalloproteases ('zincins'), catalytic domain"/>
    <property type="match status" value="1"/>
</dbReference>
<comment type="caution">
    <text evidence="10">The sequence shown here is derived from an EMBL/GenBank/DDBJ whole genome shotgun (WGS) entry which is preliminary data.</text>
</comment>
<evidence type="ECO:0000256" key="1">
    <source>
        <dbReference type="ARBA" id="ARBA00023157"/>
    </source>
</evidence>
<dbReference type="GO" id="GO:0046872">
    <property type="term" value="F:metal ion binding"/>
    <property type="evidence" value="ECO:0007669"/>
    <property type="project" value="UniProtKB-KW"/>
</dbReference>
<dbReference type="SUPFAM" id="SSF57552">
    <property type="entry name" value="Blood coagulation inhibitor (disintegrin)"/>
    <property type="match status" value="1"/>
</dbReference>